<dbReference type="KEGG" id="ido:I598_1882"/>
<accession>A0A161ILM8</accession>
<dbReference type="OrthoDB" id="5147690at2"/>
<reference evidence="1 2" key="1">
    <citation type="submission" date="2016-01" db="EMBL/GenBank/DDBJ databases">
        <title>Complete genome sequence of a soil Actinobacterium, Isoptericola dokdonensis DS-3.</title>
        <authorList>
            <person name="Kwon S.-K."/>
            <person name="Kim J.F."/>
        </authorList>
    </citation>
    <scope>NUCLEOTIDE SEQUENCE [LARGE SCALE GENOMIC DNA]</scope>
    <source>
        <strain evidence="1 2">DS-3</strain>
    </source>
</reference>
<proteinExistence type="predicted"/>
<dbReference type="PATRIC" id="fig|1300344.3.peg.1891"/>
<keyword evidence="2" id="KW-1185">Reference proteome</keyword>
<evidence type="ECO:0000313" key="2">
    <source>
        <dbReference type="Proteomes" id="UP000076794"/>
    </source>
</evidence>
<gene>
    <name evidence="1" type="ORF">I598_1882</name>
</gene>
<name>A0A161ILM8_9MICO</name>
<protein>
    <submittedName>
        <fullName evidence="1">Uncharacterized protein</fullName>
    </submittedName>
</protein>
<dbReference type="RefSeq" id="WP_068202730.1">
    <property type="nucleotide sequence ID" value="NZ_CP014209.1"/>
</dbReference>
<dbReference type="EMBL" id="CP014209">
    <property type="protein sequence ID" value="ANC31430.1"/>
    <property type="molecule type" value="Genomic_DNA"/>
</dbReference>
<evidence type="ECO:0000313" key="1">
    <source>
        <dbReference type="EMBL" id="ANC31430.1"/>
    </source>
</evidence>
<dbReference type="AlphaFoldDB" id="A0A161ILM8"/>
<dbReference type="STRING" id="1300344.I598_1882"/>
<dbReference type="Proteomes" id="UP000076794">
    <property type="component" value="Chromosome"/>
</dbReference>
<sequence length="273" mass="29674">MSAVDELLQTNDTATRKWGTKLLALEDYNRPVPDAFFTALNEPVLPATARQLGFITTDGITQANSISSESTQMDQQLEPVRTDMTGIEKQLTVAFGESSNAWVNAVLHGKRVADFAEDPHSPWLFHDGDITDYPYYRLWVIAQDGVGDNVFYRVEYAYRAKVTATTDRTLARANPENIGFTFGLFKDPIAGRSLSRGENGPGFLPPLATSATAGTPGVFLPNGSSVPADFAALQASSITANPTDPWTTGQFVELEDDSHAYWDGSQWASGEAA</sequence>
<organism evidence="1 2">
    <name type="scientific">Isoptericola dokdonensis DS-3</name>
    <dbReference type="NCBI Taxonomy" id="1300344"/>
    <lineage>
        <taxon>Bacteria</taxon>
        <taxon>Bacillati</taxon>
        <taxon>Actinomycetota</taxon>
        <taxon>Actinomycetes</taxon>
        <taxon>Micrococcales</taxon>
        <taxon>Promicromonosporaceae</taxon>
        <taxon>Isoptericola</taxon>
    </lineage>
</organism>